<dbReference type="AlphaFoldDB" id="A0AAV6YXT4"/>
<evidence type="ECO:0000313" key="3">
    <source>
        <dbReference type="Proteomes" id="UP000824782"/>
    </source>
</evidence>
<sequence length="102" mass="11435">MQTLTNRGGRMHFLAKCICSPLKYLGILFLIHLSYVSRLSTDTPIICPWGLSRTPKWMVPFVRAFIHPHANLRTSSQNFLILSSSGVFDVLVNNLCSRAGSL</sequence>
<comment type="caution">
    <text evidence="2">The sequence shown here is derived from an EMBL/GenBank/DDBJ whole genome shotgun (WGS) entry which is preliminary data.</text>
</comment>
<evidence type="ECO:0000256" key="1">
    <source>
        <dbReference type="SAM" id="Phobius"/>
    </source>
</evidence>
<organism evidence="2 3">
    <name type="scientific">Engystomops pustulosus</name>
    <name type="common">Tungara frog</name>
    <name type="synonym">Physalaemus pustulosus</name>
    <dbReference type="NCBI Taxonomy" id="76066"/>
    <lineage>
        <taxon>Eukaryota</taxon>
        <taxon>Metazoa</taxon>
        <taxon>Chordata</taxon>
        <taxon>Craniata</taxon>
        <taxon>Vertebrata</taxon>
        <taxon>Euteleostomi</taxon>
        <taxon>Amphibia</taxon>
        <taxon>Batrachia</taxon>
        <taxon>Anura</taxon>
        <taxon>Neobatrachia</taxon>
        <taxon>Hyloidea</taxon>
        <taxon>Leptodactylidae</taxon>
        <taxon>Leiuperinae</taxon>
        <taxon>Engystomops</taxon>
    </lineage>
</organism>
<dbReference type="EMBL" id="WNYA01012935">
    <property type="protein sequence ID" value="KAG8539810.1"/>
    <property type="molecule type" value="Genomic_DNA"/>
</dbReference>
<keyword evidence="3" id="KW-1185">Reference proteome</keyword>
<dbReference type="Proteomes" id="UP000824782">
    <property type="component" value="Unassembled WGS sequence"/>
</dbReference>
<keyword evidence="1" id="KW-1133">Transmembrane helix</keyword>
<feature type="transmembrane region" description="Helical" evidence="1">
    <location>
        <begin position="12"/>
        <end position="35"/>
    </location>
</feature>
<keyword evidence="1" id="KW-0472">Membrane</keyword>
<evidence type="ECO:0000313" key="2">
    <source>
        <dbReference type="EMBL" id="KAG8539810.1"/>
    </source>
</evidence>
<reference evidence="2" key="1">
    <citation type="thesis" date="2020" institute="ProQuest LLC" country="789 East Eisenhower Parkway, Ann Arbor, MI, USA">
        <title>Comparative Genomics and Chromosome Evolution.</title>
        <authorList>
            <person name="Mudd A.B."/>
        </authorList>
    </citation>
    <scope>NUCLEOTIDE SEQUENCE</scope>
    <source>
        <strain evidence="2">237g6f4</strain>
        <tissue evidence="2">Blood</tissue>
    </source>
</reference>
<protein>
    <submittedName>
        <fullName evidence="2">Uncharacterized protein</fullName>
    </submittedName>
</protein>
<keyword evidence="1" id="KW-0812">Transmembrane</keyword>
<gene>
    <name evidence="2" type="ORF">GDO81_020316</name>
</gene>
<name>A0AAV6YXT4_ENGPU</name>
<accession>A0AAV6YXT4</accession>
<proteinExistence type="predicted"/>